<reference evidence="2 3" key="1">
    <citation type="submission" date="2019-08" db="EMBL/GenBank/DDBJ databases">
        <title>In-depth cultivation of the pig gut microbiome towards novel bacterial diversity and tailored functional studies.</title>
        <authorList>
            <person name="Wylensek D."/>
            <person name="Hitch T.C.A."/>
            <person name="Clavel T."/>
        </authorList>
    </citation>
    <scope>NUCLEOTIDE SEQUENCE [LARGE SCALE GENOMIC DNA]</scope>
    <source>
        <strain evidence="2 3">Oil-RF-744-WCA-WT-10</strain>
    </source>
</reference>
<evidence type="ECO:0000313" key="2">
    <source>
        <dbReference type="EMBL" id="MSS18624.1"/>
    </source>
</evidence>
<organism evidence="2 3">
    <name type="scientific">Sodaliphilus pleomorphus</name>
    <dbReference type="NCBI Taxonomy" id="2606626"/>
    <lineage>
        <taxon>Bacteria</taxon>
        <taxon>Pseudomonadati</taxon>
        <taxon>Bacteroidota</taxon>
        <taxon>Bacteroidia</taxon>
        <taxon>Bacteroidales</taxon>
        <taxon>Muribaculaceae</taxon>
        <taxon>Sodaliphilus</taxon>
    </lineage>
</organism>
<proteinExistence type="predicted"/>
<protein>
    <recommendedName>
        <fullName evidence="4">Cell division protein FtsQ</fullName>
    </recommendedName>
</protein>
<feature type="compositionally biased region" description="Basic and acidic residues" evidence="1">
    <location>
        <begin position="335"/>
        <end position="347"/>
    </location>
</feature>
<dbReference type="AlphaFoldDB" id="A0A6L5XGI0"/>
<comment type="caution">
    <text evidence="2">The sequence shown here is derived from an EMBL/GenBank/DDBJ whole genome shotgun (WGS) entry which is preliminary data.</text>
</comment>
<feature type="region of interest" description="Disordered" evidence="1">
    <location>
        <begin position="276"/>
        <end position="375"/>
    </location>
</feature>
<feature type="compositionally biased region" description="Low complexity" evidence="1">
    <location>
        <begin position="353"/>
        <end position="362"/>
    </location>
</feature>
<dbReference type="RefSeq" id="WP_154327700.1">
    <property type="nucleotide sequence ID" value="NZ_CP045696.1"/>
</dbReference>
<evidence type="ECO:0000313" key="3">
    <source>
        <dbReference type="Proteomes" id="UP000483362"/>
    </source>
</evidence>
<feature type="compositionally biased region" description="Basic and acidic residues" evidence="1">
    <location>
        <begin position="319"/>
        <end position="328"/>
    </location>
</feature>
<gene>
    <name evidence="2" type="ORF">FYJ29_12795</name>
</gene>
<evidence type="ECO:0008006" key="4">
    <source>
        <dbReference type="Google" id="ProtNLM"/>
    </source>
</evidence>
<keyword evidence="3" id="KW-1185">Reference proteome</keyword>
<sequence>MKIVRYILLVVLTALLAWGVIWAHGQARDQVCRKVDIEVVNASSKPFVTPRGIIEDLKHAHIALEGKPMWQINSDRVERLLDTSPYLESADCIKGQDGRFIIRVRQLVPVMRVMDGDKSYYVNREGKRMEANGNYYCDVPVVNGHFTRAYGPERLVPLLDYVQSDATLNSIVTMYNYRGPGSIYIVPCFVGQIIDFGSVANYENKFKKLLLFYEKVMPVRGWDTYDTISLKWMHQVVATRRLKRVEATVEAGPDDDEIAPDATTITVTDDNRALVRNDGTTRAAIVKSGADPAARPKKTKRDDSPRREAQEASKPAGKQHAEAASEKHPGKKHTDKQERDSKSTESSKKKKAAQSPAGSTGNKSKKKSTGNEKKK</sequence>
<dbReference type="Proteomes" id="UP000483362">
    <property type="component" value="Unassembled WGS sequence"/>
</dbReference>
<dbReference type="EMBL" id="VULT01000027">
    <property type="protein sequence ID" value="MSS18624.1"/>
    <property type="molecule type" value="Genomic_DNA"/>
</dbReference>
<accession>A0A6L5XGI0</accession>
<evidence type="ECO:0000256" key="1">
    <source>
        <dbReference type="SAM" id="MobiDB-lite"/>
    </source>
</evidence>
<name>A0A6L5XGI0_9BACT</name>
<feature type="compositionally biased region" description="Basic and acidic residues" evidence="1">
    <location>
        <begin position="300"/>
        <end position="311"/>
    </location>
</feature>